<keyword evidence="4" id="KW-1185">Reference proteome</keyword>
<dbReference type="PATRIC" id="fig|1202534.3.peg.2124"/>
<proteinExistence type="predicted"/>
<protein>
    <recommendedName>
        <fullName evidence="2">DUF4179 domain-containing protein</fullName>
    </recommendedName>
</protein>
<dbReference type="Proteomes" id="UP000013988">
    <property type="component" value="Unassembled WGS sequence"/>
</dbReference>
<comment type="caution">
    <text evidence="3">The sequence shown here is derived from an EMBL/GenBank/DDBJ whole genome shotgun (WGS) entry which is preliminary data.</text>
</comment>
<keyword evidence="1" id="KW-0472">Membrane</keyword>
<reference evidence="3 4" key="1">
    <citation type="submission" date="2013-03" db="EMBL/GenBank/DDBJ databases">
        <title>Whole genome shotgun sequencing of Clostridium sartagoforme AAU1.</title>
        <authorList>
            <person name="Joshi C.G."/>
            <person name="Duggirala S.M."/>
            <person name="Nathani N.M."/>
            <person name="Bhatt V.D."/>
            <person name="Patel A.K."/>
            <person name="Pandya P.R."/>
            <person name="KaPatel J.A."/>
        </authorList>
    </citation>
    <scope>NUCLEOTIDE SEQUENCE [LARGE SCALE GENOMIC DNA]</scope>
    <source>
        <strain evidence="3 4">AAU1</strain>
    </source>
</reference>
<sequence>MKDIFEKEKIVYKNIEIPEKLDSLIIKSINEGKKKSTKIEFMAKIIAASLITFFIVLNVVPRFSTLAQSLPIIGKLAELLTIDKGFNHAVEEGLVHDIRYENEINGIRLSVSNIVGDYKSMWIEYELAEDYKADVKLMDINDEEEISAFYTYTTEAYGKSGNYIQCNFEEFEKEFLLIFNIYNKDKSEKLAVFKIPIKLEEKFNHSLDNISINNKVIKTEVGDIEIKEIKTSKTRTSMTFILNSDDYKFVKFENPVLIDRNGNEHKISSSYFINDRYGNNNIEFQGEVKIGNITFKCDGIFYDKKYDKKIIVDLKNKLVQDNEYNTTFEGYENNILKLKTENVEGIEFKEEENKYKFNSQSVHQQEIGENLYKIYEVITSFDILDESDGIIEIDIDSISKDKINGFEFKLNN</sequence>
<evidence type="ECO:0000313" key="4">
    <source>
        <dbReference type="Proteomes" id="UP000013988"/>
    </source>
</evidence>
<organism evidence="3 4">
    <name type="scientific">Clostridium sartagoforme AAU1</name>
    <dbReference type="NCBI Taxonomy" id="1202534"/>
    <lineage>
        <taxon>Bacteria</taxon>
        <taxon>Bacillati</taxon>
        <taxon>Bacillota</taxon>
        <taxon>Clostridia</taxon>
        <taxon>Eubacteriales</taxon>
        <taxon>Clostridiaceae</taxon>
        <taxon>Clostridium</taxon>
    </lineage>
</organism>
<dbReference type="OrthoDB" id="4990at2"/>
<dbReference type="Pfam" id="PF13786">
    <property type="entry name" value="DUF4179"/>
    <property type="match status" value="1"/>
</dbReference>
<dbReference type="EMBL" id="ASRV01000128">
    <property type="protein sequence ID" value="EOR25206.1"/>
    <property type="molecule type" value="Genomic_DNA"/>
</dbReference>
<evidence type="ECO:0000259" key="2">
    <source>
        <dbReference type="Pfam" id="PF13786"/>
    </source>
</evidence>
<dbReference type="AlphaFoldDB" id="R9CDA6"/>
<evidence type="ECO:0000313" key="3">
    <source>
        <dbReference type="EMBL" id="EOR25206.1"/>
    </source>
</evidence>
<dbReference type="RefSeq" id="WP_016207491.1">
    <property type="nucleotide sequence ID" value="NZ_ASRV01000128.1"/>
</dbReference>
<dbReference type="InterPro" id="IPR025436">
    <property type="entry name" value="DUF4179"/>
</dbReference>
<gene>
    <name evidence="3" type="ORF">A500_10725</name>
</gene>
<keyword evidence="1" id="KW-0812">Transmembrane</keyword>
<name>R9CDA6_9CLOT</name>
<keyword evidence="1" id="KW-1133">Transmembrane helix</keyword>
<feature type="transmembrane region" description="Helical" evidence="1">
    <location>
        <begin position="41"/>
        <end position="60"/>
    </location>
</feature>
<accession>R9CDA6</accession>
<evidence type="ECO:0000256" key="1">
    <source>
        <dbReference type="SAM" id="Phobius"/>
    </source>
</evidence>
<feature type="domain" description="DUF4179" evidence="2">
    <location>
        <begin position="42"/>
        <end position="127"/>
    </location>
</feature>